<feature type="transmembrane region" description="Helical" evidence="6">
    <location>
        <begin position="153"/>
        <end position="174"/>
    </location>
</feature>
<sequence>MEQSLNDIGKSGEQEAAEKPASPEEQGLIEKLRQDEKKEASCAVQRSGELAATLLDQSCGGQERNRKNHGGQAHLSKKGIVTEALGLAKKGRKNEDRSSVQESKMQELSLLVQKIVQNSCWWERHGIDCTIIMLGFISLPAGFLLLKSDCALCFLAGFILLGMSHTVITVKGSHLASHSALTESKLWSKFLAIFIIEVCGAFTAEKGTHAHVKMHHAYTNVIGLGDSSMWKIPFLPRYVYMFIAPLAVPIITPVVALGLLLDLPPVIAIRTACMIALGLWSQYWLLMNVSGFQSTSSALLCMFLYRAIFSIPYIHVNIFQHIGLPMFAIDKKPKRIYQMSHGVLNLPRNVLLDWFFGHSLINCHVEHHLFPNLSDHMCLKVKPIVSRYLKQQHLPYNEDTYISRLKLFIQKYEELMVHAPPITELVGIQ</sequence>
<evidence type="ECO:0000256" key="5">
    <source>
        <dbReference type="SAM" id="MobiDB-lite"/>
    </source>
</evidence>
<name>H3AS05_LATCH</name>
<accession>H3AS05</accession>
<dbReference type="HOGENOM" id="CLU_047135_0_0_1"/>
<evidence type="ECO:0000313" key="9">
    <source>
        <dbReference type="Proteomes" id="UP000008672"/>
    </source>
</evidence>
<keyword evidence="1" id="KW-0444">Lipid biosynthesis</keyword>
<dbReference type="Ensembl" id="ENSLACT00000012519.1">
    <property type="protein sequence ID" value="ENSLACP00000012426.1"/>
    <property type="gene ID" value="ENSLACG00000010946.1"/>
</dbReference>
<dbReference type="Proteomes" id="UP000008672">
    <property type="component" value="Unassembled WGS sequence"/>
</dbReference>
<dbReference type="OMA" id="IHQMTHG"/>
<evidence type="ECO:0000256" key="4">
    <source>
        <dbReference type="ARBA" id="ARBA00023160"/>
    </source>
</evidence>
<evidence type="ECO:0000256" key="1">
    <source>
        <dbReference type="ARBA" id="ARBA00022516"/>
    </source>
</evidence>
<keyword evidence="6" id="KW-0472">Membrane</keyword>
<keyword evidence="4" id="KW-0275">Fatty acid biosynthesis</keyword>
<reference evidence="8" key="3">
    <citation type="submission" date="2025-09" db="UniProtKB">
        <authorList>
            <consortium name="Ensembl"/>
        </authorList>
    </citation>
    <scope>IDENTIFICATION</scope>
</reference>
<dbReference type="RefSeq" id="XP_005998320.1">
    <property type="nucleotide sequence ID" value="XM_005998258.3"/>
</dbReference>
<evidence type="ECO:0000256" key="6">
    <source>
        <dbReference type="SAM" id="Phobius"/>
    </source>
</evidence>
<evidence type="ECO:0000256" key="2">
    <source>
        <dbReference type="ARBA" id="ARBA00022832"/>
    </source>
</evidence>
<dbReference type="EMBL" id="AFYH01091802">
    <property type="status" value="NOT_ANNOTATED_CDS"/>
    <property type="molecule type" value="Genomic_DNA"/>
</dbReference>
<gene>
    <name evidence="8" type="primary">FADS6</name>
</gene>
<dbReference type="PANTHER" id="PTHR19353:SF13">
    <property type="entry name" value="FATTY ACID DESATURASE 6"/>
    <property type="match status" value="1"/>
</dbReference>
<organism evidence="8 9">
    <name type="scientific">Latimeria chalumnae</name>
    <name type="common">Coelacanth</name>
    <dbReference type="NCBI Taxonomy" id="7897"/>
    <lineage>
        <taxon>Eukaryota</taxon>
        <taxon>Metazoa</taxon>
        <taxon>Chordata</taxon>
        <taxon>Craniata</taxon>
        <taxon>Vertebrata</taxon>
        <taxon>Euteleostomi</taxon>
        <taxon>Coelacanthiformes</taxon>
        <taxon>Coelacanthidae</taxon>
        <taxon>Latimeria</taxon>
    </lineage>
</organism>
<feature type="domain" description="Fatty acid desaturase" evidence="7">
    <location>
        <begin position="154"/>
        <end position="398"/>
    </location>
</feature>
<dbReference type="GO" id="GO:0016020">
    <property type="term" value="C:membrane"/>
    <property type="evidence" value="ECO:0007669"/>
    <property type="project" value="TreeGrafter"/>
</dbReference>
<evidence type="ECO:0000313" key="8">
    <source>
        <dbReference type="Ensembl" id="ENSLACP00000012426.1"/>
    </source>
</evidence>
<feature type="compositionally biased region" description="Basic and acidic residues" evidence="5">
    <location>
        <begin position="10"/>
        <end position="34"/>
    </location>
</feature>
<dbReference type="AlphaFoldDB" id="H3AS05"/>
<keyword evidence="2" id="KW-0276">Fatty acid metabolism</keyword>
<dbReference type="STRING" id="7897.ENSLACP00000012426"/>
<dbReference type="PANTHER" id="PTHR19353">
    <property type="entry name" value="FATTY ACID DESATURASE 2"/>
    <property type="match status" value="1"/>
</dbReference>
<dbReference type="Bgee" id="ENSLACG00000010946">
    <property type="expression patterns" value="Expressed in muscle tissue"/>
</dbReference>
<dbReference type="CTD" id="283985"/>
<evidence type="ECO:0000259" key="7">
    <source>
        <dbReference type="Pfam" id="PF00487"/>
    </source>
</evidence>
<keyword evidence="6" id="KW-1133">Transmembrane helix</keyword>
<dbReference type="FunCoup" id="H3AS05">
    <property type="interactions" value="9"/>
</dbReference>
<dbReference type="GeneTree" id="ENSGT00950000182990"/>
<dbReference type="InterPro" id="IPR012171">
    <property type="entry name" value="Fatty_acid_desaturase"/>
</dbReference>
<reference evidence="8" key="2">
    <citation type="submission" date="2025-08" db="UniProtKB">
        <authorList>
            <consortium name="Ensembl"/>
        </authorList>
    </citation>
    <scope>IDENTIFICATION</scope>
</reference>
<keyword evidence="9" id="KW-1185">Reference proteome</keyword>
<feature type="transmembrane region" description="Helical" evidence="6">
    <location>
        <begin position="267"/>
        <end position="286"/>
    </location>
</feature>
<keyword evidence="6" id="KW-0812">Transmembrane</keyword>
<dbReference type="OrthoDB" id="8734935at2759"/>
<dbReference type="KEGG" id="lcm:102360663"/>
<evidence type="ECO:0000256" key="3">
    <source>
        <dbReference type="ARBA" id="ARBA00023098"/>
    </source>
</evidence>
<dbReference type="InterPro" id="IPR005804">
    <property type="entry name" value="FA_desaturase_dom"/>
</dbReference>
<dbReference type="eggNOG" id="ENOG502QQ1J">
    <property type="taxonomic scope" value="Eukaryota"/>
</dbReference>
<dbReference type="GeneID" id="102360663"/>
<keyword evidence="3" id="KW-0443">Lipid metabolism</keyword>
<feature type="region of interest" description="Disordered" evidence="5">
    <location>
        <begin position="1"/>
        <end position="34"/>
    </location>
</feature>
<dbReference type="GO" id="GO:0006633">
    <property type="term" value="P:fatty acid biosynthetic process"/>
    <property type="evidence" value="ECO:0007669"/>
    <property type="project" value="UniProtKB-KW"/>
</dbReference>
<feature type="transmembrane region" description="Helical" evidence="6">
    <location>
        <begin position="125"/>
        <end position="146"/>
    </location>
</feature>
<dbReference type="GO" id="GO:0016717">
    <property type="term" value="F:oxidoreductase activity, acting on paired donors, with oxidation of a pair of donors resulting in the reduction of molecular oxygen to two molecules of water"/>
    <property type="evidence" value="ECO:0007669"/>
    <property type="project" value="TreeGrafter"/>
</dbReference>
<protein>
    <submittedName>
        <fullName evidence="8">Fatty acid desaturase 6</fullName>
    </submittedName>
</protein>
<dbReference type="InParanoid" id="H3AS05"/>
<proteinExistence type="predicted"/>
<dbReference type="Pfam" id="PF00487">
    <property type="entry name" value="FA_desaturase"/>
    <property type="match status" value="1"/>
</dbReference>
<reference evidence="9" key="1">
    <citation type="submission" date="2011-08" db="EMBL/GenBank/DDBJ databases">
        <title>The draft genome of Latimeria chalumnae.</title>
        <authorList>
            <person name="Di Palma F."/>
            <person name="Alfoldi J."/>
            <person name="Johnson J."/>
            <person name="Berlin A."/>
            <person name="Gnerre S."/>
            <person name="Jaffe D."/>
            <person name="MacCallum I."/>
            <person name="Young S."/>
            <person name="Walker B.J."/>
            <person name="Lander E."/>
            <person name="Lindblad-Toh K."/>
        </authorList>
    </citation>
    <scope>NUCLEOTIDE SEQUENCE [LARGE SCALE GENOMIC DNA]</scope>
    <source>
        <strain evidence="9">Wild caught</strain>
    </source>
</reference>
<feature type="transmembrane region" description="Helical" evidence="6">
    <location>
        <begin position="238"/>
        <end position="261"/>
    </location>
</feature>